<evidence type="ECO:0000313" key="4">
    <source>
        <dbReference type="Proteomes" id="UP000295325"/>
    </source>
</evidence>
<feature type="domain" description="Peptidase G2 IMC autoproteolytic cleavage" evidence="2">
    <location>
        <begin position="158"/>
        <end position="332"/>
    </location>
</feature>
<organism evidence="3 4">
    <name type="scientific">Fonticella tunisiensis</name>
    <dbReference type="NCBI Taxonomy" id="1096341"/>
    <lineage>
        <taxon>Bacteria</taxon>
        <taxon>Bacillati</taxon>
        <taxon>Bacillota</taxon>
        <taxon>Clostridia</taxon>
        <taxon>Eubacteriales</taxon>
        <taxon>Clostridiaceae</taxon>
        <taxon>Fonticella</taxon>
    </lineage>
</organism>
<evidence type="ECO:0000256" key="1">
    <source>
        <dbReference type="SAM" id="MobiDB-lite"/>
    </source>
</evidence>
<feature type="region of interest" description="Disordered" evidence="1">
    <location>
        <begin position="27"/>
        <end position="48"/>
    </location>
</feature>
<dbReference type="InterPro" id="IPR021865">
    <property type="entry name" value="Peptidase_G2"/>
</dbReference>
<evidence type="ECO:0000259" key="2">
    <source>
        <dbReference type="Pfam" id="PF11962"/>
    </source>
</evidence>
<dbReference type="OrthoDB" id="2942004at2"/>
<keyword evidence="4" id="KW-1185">Reference proteome</keyword>
<dbReference type="Gene3D" id="4.10.80.40">
    <property type="entry name" value="succinate dehydrogenase protein domain"/>
    <property type="match status" value="1"/>
</dbReference>
<dbReference type="EMBL" id="SOAZ01000007">
    <property type="protein sequence ID" value="TDT61295.1"/>
    <property type="molecule type" value="Genomic_DNA"/>
</dbReference>
<dbReference type="Proteomes" id="UP000295325">
    <property type="component" value="Unassembled WGS sequence"/>
</dbReference>
<evidence type="ECO:0000313" key="3">
    <source>
        <dbReference type="EMBL" id="TDT61295.1"/>
    </source>
</evidence>
<name>A0A4R7KQF8_9CLOT</name>
<reference evidence="3 4" key="1">
    <citation type="submission" date="2019-03" db="EMBL/GenBank/DDBJ databases">
        <title>Genomic Encyclopedia of Type Strains, Phase IV (KMG-IV): sequencing the most valuable type-strain genomes for metagenomic binning, comparative biology and taxonomic classification.</title>
        <authorList>
            <person name="Goeker M."/>
        </authorList>
    </citation>
    <scope>NUCLEOTIDE SEQUENCE [LARGE SCALE GENOMIC DNA]</scope>
    <source>
        <strain evidence="3 4">DSM 24455</strain>
    </source>
</reference>
<sequence length="352" mass="40282">MTRRHNIKKRFYNPWLDDRDYSSEEFSKVDDLENKSKTSNSSSGLNKSLEYIPYNEPIEPNDFQGFNIIKVNQSDIISHETETINDETPPAADSRDDLVENENEAGPANVEEIEDTPDTAEVVEEKLIDEPMNLIQEDVSEEVEEKIVKEDSEEAHEDVDIIMDKNNDDSDLKGTEMHCLIDNTGYAEMFETVDGRGIAPGYFVTLDGIKVRRFRYGDNYVLGVTSAAPGVLCNSGEYRWKNKFLTDEWGRIQYEEITISEELNGDIKASERVERRPLINNNWNRNTKYVPRSKRSEWVSVVITGRVLVRDDGTCRVNGYCLPNGEGIATSWYSGFRVLERRGANQIVILIK</sequence>
<feature type="compositionally biased region" description="Basic and acidic residues" evidence="1">
    <location>
        <begin position="27"/>
        <end position="36"/>
    </location>
</feature>
<protein>
    <submittedName>
        <fullName evidence="3">Peptidase G2-like protein</fullName>
    </submittedName>
</protein>
<comment type="caution">
    <text evidence="3">The sequence shown here is derived from an EMBL/GenBank/DDBJ whole genome shotgun (WGS) entry which is preliminary data.</text>
</comment>
<feature type="compositionally biased region" description="Polar residues" evidence="1">
    <location>
        <begin position="37"/>
        <end position="46"/>
    </location>
</feature>
<accession>A0A4R7KQF8</accession>
<dbReference type="Pfam" id="PF11962">
    <property type="entry name" value="Peptidase_G2"/>
    <property type="match status" value="1"/>
</dbReference>
<proteinExistence type="predicted"/>
<dbReference type="Gene3D" id="2.40.300.10">
    <property type="entry name" value="Head decoration protein D"/>
    <property type="match status" value="1"/>
</dbReference>
<gene>
    <name evidence="3" type="ORF">EDD71_10720</name>
</gene>
<dbReference type="AlphaFoldDB" id="A0A4R7KQF8"/>
<dbReference type="RefSeq" id="WP_133627777.1">
    <property type="nucleotide sequence ID" value="NZ_SOAZ01000007.1"/>
</dbReference>